<keyword evidence="6" id="KW-0695">RNA-directed DNA polymerase</keyword>
<reference evidence="9 10" key="1">
    <citation type="submission" date="2018-08" db="EMBL/GenBank/DDBJ databases">
        <title>Genomic investigation of the strawberry pathogen Phytophthora fragariae indicates pathogenicity is determined by transcriptional variation in three key races.</title>
        <authorList>
            <person name="Adams T.M."/>
            <person name="Armitage A.D."/>
            <person name="Sobczyk M.K."/>
            <person name="Bates H.J."/>
            <person name="Dunwell J.M."/>
            <person name="Nellist C.F."/>
            <person name="Harrison R.J."/>
        </authorList>
    </citation>
    <scope>NUCLEOTIDE SEQUENCE [LARGE SCALE GENOMIC DNA]</scope>
    <source>
        <strain evidence="9 10">SCRP333</strain>
    </source>
</reference>
<feature type="compositionally biased region" description="Basic and acidic residues" evidence="7">
    <location>
        <begin position="268"/>
        <end position="278"/>
    </location>
</feature>
<evidence type="ECO:0000256" key="1">
    <source>
        <dbReference type="ARBA" id="ARBA00022679"/>
    </source>
</evidence>
<evidence type="ECO:0000256" key="2">
    <source>
        <dbReference type="ARBA" id="ARBA00022695"/>
    </source>
</evidence>
<evidence type="ECO:0000313" key="10">
    <source>
        <dbReference type="Proteomes" id="UP000434957"/>
    </source>
</evidence>
<dbReference type="InterPro" id="IPR050951">
    <property type="entry name" value="Retrovirus_Pol_polyprotein"/>
</dbReference>
<feature type="region of interest" description="Disordered" evidence="7">
    <location>
        <begin position="896"/>
        <end position="1163"/>
    </location>
</feature>
<evidence type="ECO:0000256" key="5">
    <source>
        <dbReference type="ARBA" id="ARBA00022801"/>
    </source>
</evidence>
<dbReference type="GO" id="GO:0003964">
    <property type="term" value="F:RNA-directed DNA polymerase activity"/>
    <property type="evidence" value="ECO:0007669"/>
    <property type="project" value="UniProtKB-KW"/>
</dbReference>
<dbReference type="AlphaFoldDB" id="A0A6A4CUQ2"/>
<evidence type="ECO:0000259" key="8">
    <source>
        <dbReference type="Pfam" id="PF17917"/>
    </source>
</evidence>
<evidence type="ECO:0000256" key="6">
    <source>
        <dbReference type="ARBA" id="ARBA00022918"/>
    </source>
</evidence>
<sequence length="1163" mass="126128">MTGGEQVMTAAPLYSTTRRFGGAISDGGVQERRTEEKVTVGAEDSAAKERPIRTVRFEDEPTVIGMEEVLQHMATDTSAKDDRRAAIYVATVRPMQASAKYAPESREAELCARGGQVVQAEARTVNVHQGGEGAEVFETGEGEATPEDVGADTVVVPTATSVDGVKLTSGPAADAGEILAPTTSTTDGGNEKRTQVSVAGSIEQDEITEARLARHKVRKAAKRRRFRVLQLKRRRESRATDAERRQVEEARQLQRCLVADEALVALQQRRDQSGDKPSTRASTTARVSLVKQQRERTSETTETSAEYVGTEDGLPTAIMEVSGERRCVKLDSCARYSIAGTDWMNYGDKVEMEAPVDFVEGIGGFLLDVVGVWRFELRSVFNEKVVVDACVVAGCTSEFLLGVDFMRAKGAMMDFDKNEVRYREDGRAVVIPFRTREDGGGARVAAVRVAGKAQLAERTVTPVRVSVAAEDGEYGIFIPTKQAGAVMLAATVTKAYHGRAWVPAINTNGTVARLPNKRELGTWIPLDKEMDILAMNGELRIDRLGEWLNEMGDTATPLENEDEVQIGVEDTGSPPMTKLLRKTVEWAWTPEQEQAFERIKAILTTKPLLVYPDFRLPFRVVTDASKVGLGACLMQERDGGWKPVAYASKVNSETEGKCGITELECLAVVWAIKLFRPYLYGRKFTILTDHAALKWLMSSPNLTGKLHRWALTLQEFDFDVQYRPGNTNVVADALSRAPVAATVFAAIGRRRLARQRAADRMAASVEGNTSMEAPESGEATQVGSSLNVTTNSGDIPPIAAAVSKPDAGTAQYGYGGDGGADDTAVMTVGGGHQREPHSTELGIGEQNFATTPEMAVTATPAVSTTPRDRLVAEPDAEASQVVALNRQPNQDMATMLCPEDEAKTRARRTRRPAGSTTASRPQTRASKRIAEKEERRRQGAATAAGSECRGSGTKNTTIPASTARAEIEGVRRAADAEGYDAVNGEPHDYEEPRRRSSTQEVAMTTSVANPERRAATITSRRSKDGVDTARLLEQAEQLTGQAGGGVDGDGGRSPQKPRLPAVVTAKGKTPQRPARAEKGSQAKDHAVRRGGDEHGPPAERDGGDRSRKSGQVVEGRGVEPHSEGEQQLDERRPSEPTQTLWRRKRRVAWCNGSPSPANTRARR</sequence>
<protein>
    <recommendedName>
        <fullName evidence="8">Reverse transcriptase RNase H-like domain-containing protein</fullName>
    </recommendedName>
</protein>
<name>A0A6A4CUQ2_9STRA</name>
<feature type="compositionally biased region" description="Basic and acidic residues" evidence="7">
    <location>
        <begin position="985"/>
        <end position="994"/>
    </location>
</feature>
<evidence type="ECO:0000313" key="9">
    <source>
        <dbReference type="EMBL" id="KAE9297272.1"/>
    </source>
</evidence>
<feature type="compositionally biased region" description="Basic and acidic residues" evidence="7">
    <location>
        <begin position="928"/>
        <end position="937"/>
    </location>
</feature>
<organism evidence="9 10">
    <name type="scientific">Phytophthora rubi</name>
    <dbReference type="NCBI Taxonomy" id="129364"/>
    <lineage>
        <taxon>Eukaryota</taxon>
        <taxon>Sar</taxon>
        <taxon>Stramenopiles</taxon>
        <taxon>Oomycota</taxon>
        <taxon>Peronosporomycetes</taxon>
        <taxon>Peronosporales</taxon>
        <taxon>Peronosporaceae</taxon>
        <taxon>Phytophthora</taxon>
    </lineage>
</organism>
<accession>A0A6A4CUQ2</accession>
<dbReference type="InterPro" id="IPR041373">
    <property type="entry name" value="RT_RNaseH"/>
</dbReference>
<feature type="compositionally biased region" description="Basic and acidic residues" evidence="7">
    <location>
        <begin position="1116"/>
        <end position="1134"/>
    </location>
</feature>
<dbReference type="CDD" id="cd09274">
    <property type="entry name" value="RNase_HI_RT_Ty3"/>
    <property type="match status" value="1"/>
</dbReference>
<comment type="caution">
    <text evidence="9">The sequence shown here is derived from an EMBL/GenBank/DDBJ whole genome shotgun (WGS) entry which is preliminary data.</text>
</comment>
<keyword evidence="10" id="KW-1185">Reference proteome</keyword>
<keyword evidence="2" id="KW-0548">Nucleotidyltransferase</keyword>
<feature type="region of interest" description="Disordered" evidence="7">
    <location>
        <begin position="268"/>
        <end position="307"/>
    </location>
</feature>
<feature type="domain" description="Reverse transcriptase RNase H-like" evidence="8">
    <location>
        <begin position="613"/>
        <end position="716"/>
    </location>
</feature>
<dbReference type="PANTHER" id="PTHR37984">
    <property type="entry name" value="PROTEIN CBG26694"/>
    <property type="match status" value="1"/>
</dbReference>
<keyword evidence="5" id="KW-0378">Hydrolase</keyword>
<feature type="compositionally biased region" description="Polar residues" evidence="7">
    <location>
        <begin position="998"/>
        <end position="1008"/>
    </location>
</feature>
<evidence type="ECO:0000256" key="3">
    <source>
        <dbReference type="ARBA" id="ARBA00022722"/>
    </source>
</evidence>
<dbReference type="Proteomes" id="UP000434957">
    <property type="component" value="Unassembled WGS sequence"/>
</dbReference>
<dbReference type="EMBL" id="QXFT01002503">
    <property type="protein sequence ID" value="KAE9297272.1"/>
    <property type="molecule type" value="Genomic_DNA"/>
</dbReference>
<proteinExistence type="predicted"/>
<dbReference type="InterPro" id="IPR043128">
    <property type="entry name" value="Rev_trsase/Diguanyl_cyclase"/>
</dbReference>
<evidence type="ECO:0000256" key="4">
    <source>
        <dbReference type="ARBA" id="ARBA00022759"/>
    </source>
</evidence>
<keyword evidence="1" id="KW-0808">Transferase</keyword>
<gene>
    <name evidence="9" type="ORF">PR003_g23539</name>
</gene>
<dbReference type="GO" id="GO:0016787">
    <property type="term" value="F:hydrolase activity"/>
    <property type="evidence" value="ECO:0007669"/>
    <property type="project" value="UniProtKB-KW"/>
</dbReference>
<dbReference type="SUPFAM" id="SSF56672">
    <property type="entry name" value="DNA/RNA polymerases"/>
    <property type="match status" value="1"/>
</dbReference>
<dbReference type="Gene3D" id="3.30.70.270">
    <property type="match status" value="1"/>
</dbReference>
<feature type="compositionally biased region" description="Basic and acidic residues" evidence="7">
    <location>
        <begin position="965"/>
        <end position="975"/>
    </location>
</feature>
<keyword evidence="3" id="KW-0540">Nuclease</keyword>
<feature type="region of interest" description="Disordered" evidence="7">
    <location>
        <begin position="763"/>
        <end position="791"/>
    </location>
</feature>
<dbReference type="Pfam" id="PF17917">
    <property type="entry name" value="RT_RNaseH"/>
    <property type="match status" value="1"/>
</dbReference>
<keyword evidence="4" id="KW-0255">Endonuclease</keyword>
<dbReference type="InterPro" id="IPR043502">
    <property type="entry name" value="DNA/RNA_pol_sf"/>
</dbReference>
<feature type="compositionally biased region" description="Polar residues" evidence="7">
    <location>
        <begin position="778"/>
        <end position="791"/>
    </location>
</feature>
<feature type="compositionally biased region" description="Polar residues" evidence="7">
    <location>
        <begin position="1152"/>
        <end position="1163"/>
    </location>
</feature>
<feature type="compositionally biased region" description="Basic and acidic residues" evidence="7">
    <location>
        <begin position="1074"/>
        <end position="1107"/>
    </location>
</feature>
<dbReference type="GO" id="GO:0004519">
    <property type="term" value="F:endonuclease activity"/>
    <property type="evidence" value="ECO:0007669"/>
    <property type="project" value="UniProtKB-KW"/>
</dbReference>
<evidence type="ECO:0000256" key="7">
    <source>
        <dbReference type="SAM" id="MobiDB-lite"/>
    </source>
</evidence>
<dbReference type="PANTHER" id="PTHR37984:SF5">
    <property type="entry name" value="PROTEIN NYNRIN-LIKE"/>
    <property type="match status" value="1"/>
</dbReference>